<evidence type="ECO:0000256" key="1">
    <source>
        <dbReference type="SAM" id="Coils"/>
    </source>
</evidence>
<dbReference type="AlphaFoldDB" id="M1PDT0"/>
<gene>
    <name evidence="2" type="ordered locus">BAnh1_08820</name>
</gene>
<proteinExistence type="predicted"/>
<dbReference type="eggNOG" id="COG2960">
    <property type="taxonomic scope" value="Bacteria"/>
</dbReference>
<evidence type="ECO:0008006" key="4">
    <source>
        <dbReference type="Google" id="ProtNLM"/>
    </source>
</evidence>
<dbReference type="STRING" id="1094489.BAnh1_08820"/>
<dbReference type="PATRIC" id="fig|1094489.3.peg.1078"/>
<keyword evidence="1" id="KW-0175">Coiled coil</keyword>
<dbReference type="InterPro" id="IPR007475">
    <property type="entry name" value="UbiK"/>
</dbReference>
<feature type="coiled-coil region" evidence="1">
    <location>
        <begin position="53"/>
        <end position="87"/>
    </location>
</feature>
<sequence>MSDEPNRIFDGLAKLVVNAAGIAQGVQREAETAFRLQVEKIANNLDLVSREELEVVKEMVLKARAENADLKKRVDTLEEQSRKKIKTVSVQESAQEIVTSKK</sequence>
<evidence type="ECO:0000313" key="2">
    <source>
        <dbReference type="EMBL" id="AGF74756.1"/>
    </source>
</evidence>
<keyword evidence="3" id="KW-1185">Reference proteome</keyword>
<evidence type="ECO:0000313" key="3">
    <source>
        <dbReference type="Proteomes" id="UP000011729"/>
    </source>
</evidence>
<organism evidence="2 3">
    <name type="scientific">Bartonella australis (strain Aust/NH1)</name>
    <dbReference type="NCBI Taxonomy" id="1094489"/>
    <lineage>
        <taxon>Bacteria</taxon>
        <taxon>Pseudomonadati</taxon>
        <taxon>Pseudomonadota</taxon>
        <taxon>Alphaproteobacteria</taxon>
        <taxon>Hyphomicrobiales</taxon>
        <taxon>Bartonellaceae</taxon>
        <taxon>Bartonella</taxon>
    </lineage>
</organism>
<dbReference type="OrthoDB" id="7392124at2"/>
<reference evidence="2 3" key="1">
    <citation type="journal article" date="2013" name="PLoS Genet.">
        <title>A gene transfer agent and a dynamic repertoire of secretion systems hold the keys to the explosive radiation of the emerging pathogen Bartonella.</title>
        <authorList>
            <person name="Guy L."/>
            <person name="Nystedt B."/>
            <person name="Toft C."/>
            <person name="Zaremba-Niedzwiedzka K."/>
            <person name="Berglund E.C."/>
            <person name="Granberg F."/>
            <person name="Naslund K."/>
            <person name="Eriksson A.S."/>
            <person name="Andersson S.G."/>
        </authorList>
    </citation>
    <scope>NUCLEOTIDE SEQUENCE [LARGE SCALE GENOMIC DNA]</scope>
    <source>
        <strain evidence="2 3">Aust/NH1</strain>
    </source>
</reference>
<accession>M1PDT0</accession>
<name>M1PDT0_BARAA</name>
<dbReference type="EMBL" id="CP003123">
    <property type="protein sequence ID" value="AGF74756.1"/>
    <property type="molecule type" value="Genomic_DNA"/>
</dbReference>
<dbReference type="RefSeq" id="WP_015398263.1">
    <property type="nucleotide sequence ID" value="NC_020300.1"/>
</dbReference>
<dbReference type="KEGG" id="baus:BAnh1_08820"/>
<dbReference type="HOGENOM" id="CLU_154412_1_2_5"/>
<dbReference type="Pfam" id="PF04380">
    <property type="entry name" value="BMFP"/>
    <property type="match status" value="1"/>
</dbReference>
<dbReference type="Proteomes" id="UP000011729">
    <property type="component" value="Chromosome"/>
</dbReference>
<protein>
    <recommendedName>
        <fullName evidence="4">Accessory factor UbiK family protein</fullName>
    </recommendedName>
</protein>